<dbReference type="GO" id="GO:0044774">
    <property type="term" value="P:mitotic DNA integrity checkpoint signaling"/>
    <property type="evidence" value="ECO:0007669"/>
    <property type="project" value="TreeGrafter"/>
</dbReference>
<dbReference type="GO" id="GO:0005634">
    <property type="term" value="C:nucleus"/>
    <property type="evidence" value="ECO:0007669"/>
    <property type="project" value="TreeGrafter"/>
</dbReference>
<dbReference type="EMBL" id="BMAU01021374">
    <property type="protein sequence ID" value="GFY26185.1"/>
    <property type="molecule type" value="Genomic_DNA"/>
</dbReference>
<proteinExistence type="predicted"/>
<dbReference type="Proteomes" id="UP000887159">
    <property type="component" value="Unassembled WGS sequence"/>
</dbReference>
<dbReference type="GO" id="GO:0015074">
    <property type="term" value="P:DNA integration"/>
    <property type="evidence" value="ECO:0007669"/>
    <property type="project" value="TreeGrafter"/>
</dbReference>
<organism evidence="1 2">
    <name type="scientific">Trichonephila clavipes</name>
    <name type="common">Golden silk orbweaver</name>
    <name type="synonym">Nephila clavipes</name>
    <dbReference type="NCBI Taxonomy" id="2585209"/>
    <lineage>
        <taxon>Eukaryota</taxon>
        <taxon>Metazoa</taxon>
        <taxon>Ecdysozoa</taxon>
        <taxon>Arthropoda</taxon>
        <taxon>Chelicerata</taxon>
        <taxon>Arachnida</taxon>
        <taxon>Araneae</taxon>
        <taxon>Araneomorphae</taxon>
        <taxon>Entelegynae</taxon>
        <taxon>Araneoidea</taxon>
        <taxon>Nephilidae</taxon>
        <taxon>Trichonephila</taxon>
    </lineage>
</organism>
<dbReference type="GO" id="GO:0006303">
    <property type="term" value="P:double-strand break repair via nonhomologous end joining"/>
    <property type="evidence" value="ECO:0007669"/>
    <property type="project" value="TreeGrafter"/>
</dbReference>
<reference evidence="1" key="1">
    <citation type="submission" date="2020-08" db="EMBL/GenBank/DDBJ databases">
        <title>Multicomponent nature underlies the extraordinary mechanical properties of spider dragline silk.</title>
        <authorList>
            <person name="Kono N."/>
            <person name="Nakamura H."/>
            <person name="Mori M."/>
            <person name="Yoshida Y."/>
            <person name="Ohtoshi R."/>
            <person name="Malay A.D."/>
            <person name="Moran D.A.P."/>
            <person name="Tomita M."/>
            <person name="Numata K."/>
            <person name="Arakawa K."/>
        </authorList>
    </citation>
    <scope>NUCLEOTIDE SEQUENCE</scope>
</reference>
<dbReference type="PANTHER" id="PTHR46060">
    <property type="entry name" value="MARINER MOS1 TRANSPOSASE-LIKE PROTEIN"/>
    <property type="match status" value="1"/>
</dbReference>
<evidence type="ECO:0000313" key="2">
    <source>
        <dbReference type="Proteomes" id="UP000887159"/>
    </source>
</evidence>
<dbReference type="GO" id="GO:0035861">
    <property type="term" value="C:site of double-strand break"/>
    <property type="evidence" value="ECO:0007669"/>
    <property type="project" value="TreeGrafter"/>
</dbReference>
<sequence length="116" mass="13544">MTNRRGVVFHQDNARPHTSVVTRQNLWEIGWEALMQPPYNPSLAPSDYHVFLAFQNFLSDKKLGSREDCENRLLVVSTNKGQYFYERGIMKLSLKWQQIIQPNVAYLSQIEQLEAC</sequence>
<dbReference type="GO" id="GO:0046975">
    <property type="term" value="F:histone H3K36 methyltransferase activity"/>
    <property type="evidence" value="ECO:0007669"/>
    <property type="project" value="TreeGrafter"/>
</dbReference>
<dbReference type="GO" id="GO:0003690">
    <property type="term" value="F:double-stranded DNA binding"/>
    <property type="evidence" value="ECO:0007669"/>
    <property type="project" value="TreeGrafter"/>
</dbReference>
<comment type="caution">
    <text evidence="1">The sequence shown here is derived from an EMBL/GenBank/DDBJ whole genome shotgun (WGS) entry which is preliminary data.</text>
</comment>
<dbReference type="InterPro" id="IPR036397">
    <property type="entry name" value="RNaseH_sf"/>
</dbReference>
<dbReference type="AlphaFoldDB" id="A0A8X6W189"/>
<evidence type="ECO:0000313" key="1">
    <source>
        <dbReference type="EMBL" id="GFY26185.1"/>
    </source>
</evidence>
<dbReference type="GO" id="GO:0000793">
    <property type="term" value="C:condensed chromosome"/>
    <property type="evidence" value="ECO:0007669"/>
    <property type="project" value="TreeGrafter"/>
</dbReference>
<dbReference type="PANTHER" id="PTHR46060:SF2">
    <property type="entry name" value="HISTONE-LYSINE N-METHYLTRANSFERASE SETMAR"/>
    <property type="match status" value="1"/>
</dbReference>
<dbReference type="GO" id="GO:0031297">
    <property type="term" value="P:replication fork processing"/>
    <property type="evidence" value="ECO:0007669"/>
    <property type="project" value="TreeGrafter"/>
</dbReference>
<protein>
    <submittedName>
        <fullName evidence="1">Histone-lysine N-methyltransferase SETMAR</fullName>
    </submittedName>
</protein>
<name>A0A8X6W189_TRICX</name>
<dbReference type="GO" id="GO:0003697">
    <property type="term" value="F:single-stranded DNA binding"/>
    <property type="evidence" value="ECO:0007669"/>
    <property type="project" value="TreeGrafter"/>
</dbReference>
<gene>
    <name evidence="1" type="primary">SETMAR</name>
    <name evidence="1" type="ORF">TNCV_355011</name>
</gene>
<keyword evidence="2" id="KW-1185">Reference proteome</keyword>
<dbReference type="GO" id="GO:0000729">
    <property type="term" value="P:DNA double-strand break processing"/>
    <property type="evidence" value="ECO:0007669"/>
    <property type="project" value="TreeGrafter"/>
</dbReference>
<dbReference type="Gene3D" id="3.30.420.10">
    <property type="entry name" value="Ribonuclease H-like superfamily/Ribonuclease H"/>
    <property type="match status" value="1"/>
</dbReference>
<dbReference type="GO" id="GO:0000014">
    <property type="term" value="F:single-stranded DNA endodeoxyribonuclease activity"/>
    <property type="evidence" value="ECO:0007669"/>
    <property type="project" value="TreeGrafter"/>
</dbReference>
<dbReference type="GO" id="GO:0044547">
    <property type="term" value="F:DNA topoisomerase binding"/>
    <property type="evidence" value="ECO:0007669"/>
    <property type="project" value="TreeGrafter"/>
</dbReference>
<dbReference type="GO" id="GO:0042800">
    <property type="term" value="F:histone H3K4 methyltransferase activity"/>
    <property type="evidence" value="ECO:0007669"/>
    <property type="project" value="TreeGrafter"/>
</dbReference>
<accession>A0A8X6W189</accession>
<dbReference type="InterPro" id="IPR052709">
    <property type="entry name" value="Transposase-MT_Hybrid"/>
</dbReference>